<protein>
    <submittedName>
        <fullName evidence="3">Similar to Saccharomyces cerevisiae YOR144C ELG1 Subunit of an alternative replication factor C complex important for DNA replication and genome integrity</fullName>
    </submittedName>
</protein>
<dbReference type="PANTHER" id="PTHR23389">
    <property type="entry name" value="CHROMOSOME TRANSMISSION FIDELITY FACTOR 18"/>
    <property type="match status" value="1"/>
</dbReference>
<dbReference type="SUPFAM" id="SSF52540">
    <property type="entry name" value="P-loop containing nucleoside triphosphate hydrolases"/>
    <property type="match status" value="1"/>
</dbReference>
<dbReference type="GO" id="GO:0003677">
    <property type="term" value="F:DNA binding"/>
    <property type="evidence" value="ECO:0007669"/>
    <property type="project" value="TreeGrafter"/>
</dbReference>
<dbReference type="GO" id="GO:0005524">
    <property type="term" value="F:ATP binding"/>
    <property type="evidence" value="ECO:0007669"/>
    <property type="project" value="InterPro"/>
</dbReference>
<feature type="compositionally biased region" description="Basic and acidic residues" evidence="1">
    <location>
        <begin position="214"/>
        <end position="225"/>
    </location>
</feature>
<dbReference type="Pfam" id="PF00004">
    <property type="entry name" value="AAA"/>
    <property type="match status" value="1"/>
</dbReference>
<evidence type="ECO:0000259" key="2">
    <source>
        <dbReference type="Pfam" id="PF00004"/>
    </source>
</evidence>
<dbReference type="InterPro" id="IPR027417">
    <property type="entry name" value="P-loop_NTPase"/>
</dbReference>
<feature type="domain" description="ATPase AAA-type core" evidence="2">
    <location>
        <begin position="789"/>
        <end position="898"/>
    </location>
</feature>
<dbReference type="AlphaFoldDB" id="A0A0J9XGZ2"/>
<evidence type="ECO:0000313" key="3">
    <source>
        <dbReference type="EMBL" id="CDO56792.1"/>
    </source>
</evidence>
<reference evidence="3" key="1">
    <citation type="submission" date="2014-03" db="EMBL/GenBank/DDBJ databases">
        <authorList>
            <person name="Casaregola S."/>
        </authorList>
    </citation>
    <scope>NUCLEOTIDE SEQUENCE [LARGE SCALE GENOMIC DNA]</scope>
    <source>
        <strain evidence="3">CLIB 918</strain>
    </source>
</reference>
<dbReference type="GO" id="GO:0005634">
    <property type="term" value="C:nucleus"/>
    <property type="evidence" value="ECO:0007669"/>
    <property type="project" value="TreeGrafter"/>
</dbReference>
<dbReference type="PANTHER" id="PTHR23389:SF21">
    <property type="entry name" value="ATPASE FAMILY AAA DOMAIN-CONTAINING PROTEIN 5"/>
    <property type="match status" value="1"/>
</dbReference>
<comment type="caution">
    <text evidence="3">The sequence shown here is derived from an EMBL/GenBank/DDBJ whole genome shotgun (WGS) entry which is preliminary data.</text>
</comment>
<dbReference type="OrthoDB" id="10064318at2759"/>
<organism evidence="3 4">
    <name type="scientific">Geotrichum candidum</name>
    <name type="common">Oospora lactis</name>
    <name type="synonym">Dipodascus geotrichum</name>
    <dbReference type="NCBI Taxonomy" id="1173061"/>
    <lineage>
        <taxon>Eukaryota</taxon>
        <taxon>Fungi</taxon>
        <taxon>Dikarya</taxon>
        <taxon>Ascomycota</taxon>
        <taxon>Saccharomycotina</taxon>
        <taxon>Dipodascomycetes</taxon>
        <taxon>Dipodascales</taxon>
        <taxon>Dipodascaceae</taxon>
        <taxon>Geotrichum</taxon>
    </lineage>
</organism>
<feature type="region of interest" description="Disordered" evidence="1">
    <location>
        <begin position="214"/>
        <end position="261"/>
    </location>
</feature>
<dbReference type="STRING" id="1173061.A0A0J9XGZ2"/>
<keyword evidence="4" id="KW-1185">Reference proteome</keyword>
<accession>A0A0J9XGZ2</accession>
<dbReference type="EMBL" id="CCBN010000017">
    <property type="protein sequence ID" value="CDO56792.1"/>
    <property type="molecule type" value="Genomic_DNA"/>
</dbReference>
<dbReference type="InterPro" id="IPR003959">
    <property type="entry name" value="ATPase_AAA_core"/>
</dbReference>
<sequence>MSTFTSSEESTLLPLLKAPTDNKLIQLKSVGATTPTRIDNNATTNYNKWGLLTSDDEEYLSLMKKISTNEIRTNDGICNFPDTKLSTSSTFESDLSSSPPPQVQSQKLMQPQQLDAFFHPGNLKDTKLAGDSKMKRRKYTKKPVKNNMNLLKFLGMPEPAEFDGKVTLRIGKANASMIQSKFEKSTFAGHVKLKIGKANAIYVENRLTQYSKASDSKGVEIKEGPSMDEPDSLQSHDQHQEQSIQLPDSRSDGIQPNQNDFGLNQQSQFLELEPSLISSAFNQQLPIPRTQQQPTVLFSKQQEPVLESKNQQTISVPLSKESINHVSLQPPEFPQIDYPELIIDQQKTIYNAQSTESVFEKAQTNKAIDNLFQMSNDAVEQKMPDIHQSSKKLENIHPGILDQYLRDNDCKESCFEPSPDQATLKPDFTCLDEQIPTTVLGNQPNTNTTGEISAIAITNDSRKREMVVSFKYRKPPSYIVKLKYKSNQQDFTTLASTEATTPPLADLTSQTKTIADIVKPEPAKKPIHPFFLKRTESRKPTPSFVKEVIDLTPSSLLQYTSTPFKPKKELSPAPWPTSETMHVYDKFYLAQEPPLSSGSSFLKVKGKGISKPMDISDAEFVVNKSLDQIYYQKLLQENPSVISPASSSYTKPSSILFTKAHLMNCATSMIQVPQHLSILEPLIKCIGDFSVHERPFLWTSKYAPLLGSHVMTGGDNGARVTAWLKDKFEELKRLPAVPPPGKGNKKKNGFKNFFAPSQDYDNDYTEEWFESQQTPLFQEQPSKQMSKYLILNGPAGSGKTSAVYAAAAELGAYTFELNPSDKRSSKRLFEKLGGMGKSHLVHKENDYKQKSVILFDEIDVLFEDDNTFWSGLDKFVETSRRPVIMTCSNPSLLPDNMYTKQSECFIEFGHANLDLQVDALWLIALCEFHFLEKKAIRQLLLHNQLDFRSSLNDLQFWCQNGMAQLNTELTLGNNLSYNNEAAKETTVGAFTSKFKGFHSSNKVDFSSLTDTSLSNLDIYTTPPLDTSLSDLCALTESLSDSDLLRTNTFTEYHTCFQEEYNQDRILGMSEVKELPHSHEPYLGELCIHPTITSLALTSLTSPSGNVTKVHDTALGFYTLKTSTLRKSLAFLTDRRPWTSSASYSCVETGSATTLATELCPTVRTIARRDAYRESENSRLQTEIEGPASRRKLKYMLAEQGIEIRRYLRGGDLHEILLTAPPSWALQI</sequence>
<evidence type="ECO:0000313" key="4">
    <source>
        <dbReference type="Proteomes" id="UP000242525"/>
    </source>
</evidence>
<dbReference type="Gene3D" id="3.40.50.300">
    <property type="entry name" value="P-loop containing nucleotide triphosphate hydrolases"/>
    <property type="match status" value="1"/>
</dbReference>
<proteinExistence type="predicted"/>
<dbReference type="GO" id="GO:0016887">
    <property type="term" value="F:ATP hydrolysis activity"/>
    <property type="evidence" value="ECO:0007669"/>
    <property type="project" value="InterPro"/>
</dbReference>
<gene>
    <name evidence="3" type="ORF">BN980_GECA17s00076g</name>
</gene>
<dbReference type="Proteomes" id="UP000242525">
    <property type="component" value="Unassembled WGS sequence"/>
</dbReference>
<dbReference type="CDD" id="cd00009">
    <property type="entry name" value="AAA"/>
    <property type="match status" value="1"/>
</dbReference>
<evidence type="ECO:0000256" key="1">
    <source>
        <dbReference type="SAM" id="MobiDB-lite"/>
    </source>
</evidence>
<name>A0A0J9XGZ2_GEOCN</name>
<feature type="compositionally biased region" description="Polar residues" evidence="1">
    <location>
        <begin position="241"/>
        <end position="261"/>
    </location>
</feature>